<dbReference type="EMBL" id="ONZQ02000001">
    <property type="protein sequence ID" value="SPN96694.1"/>
    <property type="molecule type" value="Genomic_DNA"/>
</dbReference>
<evidence type="ECO:0000256" key="1">
    <source>
        <dbReference type="SAM" id="MobiDB-lite"/>
    </source>
</evidence>
<comment type="caution">
    <text evidence="3">The sequence shown here is derived from an EMBL/GenBank/DDBJ whole genome shotgun (WGS) entry which is preliminary data.</text>
</comment>
<keyword evidence="4" id="KW-1185">Reference proteome</keyword>
<feature type="region of interest" description="Disordered" evidence="1">
    <location>
        <begin position="1"/>
        <end position="29"/>
    </location>
</feature>
<dbReference type="Pfam" id="PF00724">
    <property type="entry name" value="Oxidored_FMN"/>
    <property type="match status" value="1"/>
</dbReference>
<dbReference type="GO" id="GO:0003959">
    <property type="term" value="F:NADPH dehydrogenase activity"/>
    <property type="evidence" value="ECO:0007669"/>
    <property type="project" value="InterPro"/>
</dbReference>
<dbReference type="Proteomes" id="UP001187682">
    <property type="component" value="Unassembled WGS sequence"/>
</dbReference>
<sequence>MAPSAHPAAEGVPYYTPEQKPPVGTTVSEGNVPTVFTPLTIRGVTLNNRLAVAPMCTYSAEDGHLTDWHLVHLGQFAHNGAGLVTVEASAVQANGRISPQDSGIWSDSHIPILRRITDVVHAAGQKAAIQLGHAGRKASTVPPWIARGAVAGPEIGGWPDDLVSSSPIPYDTQSPVPKELSVADIKVLVQAWADAAKRAIEAGFDIIEIHGAHGYLNTQFLSPGTNKRTDEYGGSFENRTRLLREIIAAVRAVIPATTPLFLRISGTEWLEHTDTPSWTVADTIRLAKTLPALGIDLLDVSSGGNSPAQKVPTHNPAYQTEIAAQVRRAVRDEGLELLIGAVGFINEPEVVRDVVQKEEDGSAIADLAFVARQFLKEPNWVVHVAEKLGVETRRPVQYGYAVRGLKVVKERQRASL</sequence>
<reference evidence="3" key="1">
    <citation type="submission" date="2018-03" db="EMBL/GenBank/DDBJ databases">
        <authorList>
            <person name="Guldener U."/>
        </authorList>
    </citation>
    <scope>NUCLEOTIDE SEQUENCE</scope>
</reference>
<dbReference type="PANTHER" id="PTHR43303">
    <property type="entry name" value="NADPH DEHYDROGENASE C23G7.10C-RELATED"/>
    <property type="match status" value="1"/>
</dbReference>
<dbReference type="GO" id="GO:0010181">
    <property type="term" value="F:FMN binding"/>
    <property type="evidence" value="ECO:0007669"/>
    <property type="project" value="InterPro"/>
</dbReference>
<gene>
    <name evidence="3" type="ORF">DNG_00214</name>
</gene>
<proteinExistence type="predicted"/>
<dbReference type="InterPro" id="IPR013785">
    <property type="entry name" value="Aldolase_TIM"/>
</dbReference>
<organism evidence="3 4">
    <name type="scientific">Cephalotrichum gorgonifer</name>
    <dbReference type="NCBI Taxonomy" id="2041049"/>
    <lineage>
        <taxon>Eukaryota</taxon>
        <taxon>Fungi</taxon>
        <taxon>Dikarya</taxon>
        <taxon>Ascomycota</taxon>
        <taxon>Pezizomycotina</taxon>
        <taxon>Sordariomycetes</taxon>
        <taxon>Hypocreomycetidae</taxon>
        <taxon>Microascales</taxon>
        <taxon>Microascaceae</taxon>
        <taxon>Cephalotrichum</taxon>
    </lineage>
</organism>
<name>A0AAE8SQJ8_9PEZI</name>
<dbReference type="CDD" id="cd02932">
    <property type="entry name" value="OYE_YqiM_FMN"/>
    <property type="match status" value="1"/>
</dbReference>
<dbReference type="SUPFAM" id="SSF51395">
    <property type="entry name" value="FMN-linked oxidoreductases"/>
    <property type="match status" value="1"/>
</dbReference>
<dbReference type="InterPro" id="IPR001155">
    <property type="entry name" value="OxRdtase_FMN_N"/>
</dbReference>
<dbReference type="InterPro" id="IPR044152">
    <property type="entry name" value="YqjM-like"/>
</dbReference>
<dbReference type="Gene3D" id="3.20.20.70">
    <property type="entry name" value="Aldolase class I"/>
    <property type="match status" value="1"/>
</dbReference>
<evidence type="ECO:0000313" key="4">
    <source>
        <dbReference type="Proteomes" id="UP001187682"/>
    </source>
</evidence>
<evidence type="ECO:0000313" key="3">
    <source>
        <dbReference type="EMBL" id="SPN96694.1"/>
    </source>
</evidence>
<protein>
    <submittedName>
        <fullName evidence="3">Related to flavin oxidoreductase</fullName>
    </submittedName>
</protein>
<feature type="domain" description="NADH:flavin oxidoreductase/NADH oxidase N-terminal" evidence="2">
    <location>
        <begin position="35"/>
        <end position="388"/>
    </location>
</feature>
<accession>A0AAE8SQJ8</accession>
<dbReference type="GO" id="GO:0050661">
    <property type="term" value="F:NADP binding"/>
    <property type="evidence" value="ECO:0007669"/>
    <property type="project" value="InterPro"/>
</dbReference>
<dbReference type="AlphaFoldDB" id="A0AAE8SQJ8"/>
<dbReference type="PANTHER" id="PTHR43303:SF2">
    <property type="entry name" value="INDOLEAMINE 2,3-DIOXYGENASE PYRROLE 2,3-DIOXYGENASE (AFU_ORTHOLOGUE AFUA_5G01450"/>
    <property type="match status" value="1"/>
</dbReference>
<evidence type="ECO:0000259" key="2">
    <source>
        <dbReference type="Pfam" id="PF00724"/>
    </source>
</evidence>